<sequence>MRVVAVMAALLMLAGCDQAPGQADGSGARAEPASSESPPAFDYRYAFRLPSAQILAVQESHAKGCDQLGPARCRITAVRYHRADDQNHVSATLTLRLDPTLARAYGRAATATVTGAGGALTNAELAGRDSVAAMGRSDTVLARLRDAVGNIEAQLHGTVTTDQRLQLTARADRLRAAMATINELDQNAGATAATTPVILTYESGGPVAGALGSSDATFDTAGATLMSSLAGLATVLAGVGPWLLLLLGGALILRRIVQGDPDRTPAPELPPAPAESEGRNVIQRWFSRDEHHETEPAQ</sequence>
<evidence type="ECO:0008006" key="5">
    <source>
        <dbReference type="Google" id="ProtNLM"/>
    </source>
</evidence>
<proteinExistence type="predicted"/>
<feature type="chain" id="PRO_5046553165" description="DUF4349 domain-containing protein" evidence="2">
    <location>
        <begin position="20"/>
        <end position="298"/>
    </location>
</feature>
<keyword evidence="1" id="KW-0472">Membrane</keyword>
<evidence type="ECO:0000256" key="2">
    <source>
        <dbReference type="SAM" id="SignalP"/>
    </source>
</evidence>
<accession>A0ABU9XX48</accession>
<evidence type="ECO:0000313" key="3">
    <source>
        <dbReference type="EMBL" id="MEN2788125.1"/>
    </source>
</evidence>
<keyword evidence="1" id="KW-0812">Transmembrane</keyword>
<keyword evidence="4" id="KW-1185">Reference proteome</keyword>
<comment type="caution">
    <text evidence="3">The sequence shown here is derived from an EMBL/GenBank/DDBJ whole genome shotgun (WGS) entry which is preliminary data.</text>
</comment>
<evidence type="ECO:0000256" key="1">
    <source>
        <dbReference type="SAM" id="Phobius"/>
    </source>
</evidence>
<protein>
    <recommendedName>
        <fullName evidence="5">DUF4349 domain-containing protein</fullName>
    </recommendedName>
</protein>
<feature type="transmembrane region" description="Helical" evidence="1">
    <location>
        <begin position="229"/>
        <end position="253"/>
    </location>
</feature>
<name>A0ABU9XX48_9SPHN</name>
<feature type="signal peptide" evidence="2">
    <location>
        <begin position="1"/>
        <end position="19"/>
    </location>
</feature>
<dbReference type="Proteomes" id="UP001419910">
    <property type="component" value="Unassembled WGS sequence"/>
</dbReference>
<reference evidence="3 4" key="1">
    <citation type="submission" date="2024-05" db="EMBL/GenBank/DDBJ databases">
        <authorList>
            <person name="Liu Q."/>
            <person name="Xin Y.-H."/>
        </authorList>
    </citation>
    <scope>NUCLEOTIDE SEQUENCE [LARGE SCALE GENOMIC DNA]</scope>
    <source>
        <strain evidence="3 4">CGMCC 1.10181</strain>
    </source>
</reference>
<evidence type="ECO:0000313" key="4">
    <source>
        <dbReference type="Proteomes" id="UP001419910"/>
    </source>
</evidence>
<organism evidence="3 4">
    <name type="scientific">Sphingomonas oligophenolica</name>
    <dbReference type="NCBI Taxonomy" id="301154"/>
    <lineage>
        <taxon>Bacteria</taxon>
        <taxon>Pseudomonadati</taxon>
        <taxon>Pseudomonadota</taxon>
        <taxon>Alphaproteobacteria</taxon>
        <taxon>Sphingomonadales</taxon>
        <taxon>Sphingomonadaceae</taxon>
        <taxon>Sphingomonas</taxon>
    </lineage>
</organism>
<dbReference type="RefSeq" id="WP_343887696.1">
    <property type="nucleotide sequence ID" value="NZ_BAAAEH010000005.1"/>
</dbReference>
<dbReference type="PROSITE" id="PS51257">
    <property type="entry name" value="PROKAR_LIPOPROTEIN"/>
    <property type="match status" value="1"/>
</dbReference>
<gene>
    <name evidence="3" type="ORF">ABC974_00660</name>
</gene>
<keyword evidence="2" id="KW-0732">Signal</keyword>
<dbReference type="EMBL" id="JBDIME010000001">
    <property type="protein sequence ID" value="MEN2788125.1"/>
    <property type="molecule type" value="Genomic_DNA"/>
</dbReference>
<keyword evidence="1" id="KW-1133">Transmembrane helix</keyword>